<keyword evidence="2" id="KW-1133">Transmembrane helix</keyword>
<keyword evidence="2" id="KW-0812">Transmembrane</keyword>
<sequence length="107" mass="11882">MDFRIILRENLNISTQSTTIYQEDNSIDYTVTFVVGSCVLVVFLLLGIVASAYLCLTLKKGTFLWVSDSSRQLNGKDKTDEIAMNDKDGGNRAGSKDKSDIHETTQV</sequence>
<comment type="caution">
    <text evidence="3">The sequence shown here is derived from an EMBL/GenBank/DDBJ whole genome shotgun (WGS) entry which is preliminary data.</text>
</comment>
<gene>
    <name evidence="3" type="ORF">ABEB36_008273</name>
</gene>
<accession>A0ABD1ELF2</accession>
<protein>
    <submittedName>
        <fullName evidence="3">Uncharacterized protein</fullName>
    </submittedName>
</protein>
<evidence type="ECO:0000256" key="2">
    <source>
        <dbReference type="SAM" id="Phobius"/>
    </source>
</evidence>
<keyword evidence="2" id="KW-0472">Membrane</keyword>
<keyword evidence="4" id="KW-1185">Reference proteome</keyword>
<feature type="transmembrane region" description="Helical" evidence="2">
    <location>
        <begin position="33"/>
        <end position="56"/>
    </location>
</feature>
<proteinExistence type="predicted"/>
<organism evidence="3 4">
    <name type="scientific">Hypothenemus hampei</name>
    <name type="common">Coffee berry borer</name>
    <dbReference type="NCBI Taxonomy" id="57062"/>
    <lineage>
        <taxon>Eukaryota</taxon>
        <taxon>Metazoa</taxon>
        <taxon>Ecdysozoa</taxon>
        <taxon>Arthropoda</taxon>
        <taxon>Hexapoda</taxon>
        <taxon>Insecta</taxon>
        <taxon>Pterygota</taxon>
        <taxon>Neoptera</taxon>
        <taxon>Endopterygota</taxon>
        <taxon>Coleoptera</taxon>
        <taxon>Polyphaga</taxon>
        <taxon>Cucujiformia</taxon>
        <taxon>Curculionidae</taxon>
        <taxon>Scolytinae</taxon>
        <taxon>Hypothenemus</taxon>
    </lineage>
</organism>
<dbReference type="Proteomes" id="UP001566132">
    <property type="component" value="Unassembled WGS sequence"/>
</dbReference>
<reference evidence="3 4" key="1">
    <citation type="submission" date="2024-05" db="EMBL/GenBank/DDBJ databases">
        <title>Genetic variation in Jamaican populations of the coffee berry borer (Hypothenemus hampei).</title>
        <authorList>
            <person name="Errbii M."/>
            <person name="Myrie A."/>
        </authorList>
    </citation>
    <scope>NUCLEOTIDE SEQUENCE [LARGE SCALE GENOMIC DNA]</scope>
    <source>
        <strain evidence="3">JA-Hopewell-2020-01-JO</strain>
        <tissue evidence="3">Whole body</tissue>
    </source>
</reference>
<dbReference type="AlphaFoldDB" id="A0ABD1ELF2"/>
<evidence type="ECO:0000256" key="1">
    <source>
        <dbReference type="SAM" id="MobiDB-lite"/>
    </source>
</evidence>
<feature type="region of interest" description="Disordered" evidence="1">
    <location>
        <begin position="77"/>
        <end position="107"/>
    </location>
</feature>
<evidence type="ECO:0000313" key="4">
    <source>
        <dbReference type="Proteomes" id="UP001566132"/>
    </source>
</evidence>
<evidence type="ECO:0000313" key="3">
    <source>
        <dbReference type="EMBL" id="KAL1497281.1"/>
    </source>
</evidence>
<dbReference type="EMBL" id="JBDJPC010000006">
    <property type="protein sequence ID" value="KAL1497281.1"/>
    <property type="molecule type" value="Genomic_DNA"/>
</dbReference>
<name>A0ABD1ELF2_HYPHA</name>